<keyword evidence="4 7" id="KW-0689">Ribosomal protein</keyword>
<keyword evidence="5 7" id="KW-0687">Ribonucleoprotein</keyword>
<comment type="function">
    <text evidence="7">Protein S19 forms a complex with S13 that binds strongly to the 16S ribosomal RNA.</text>
</comment>
<evidence type="ECO:0000256" key="8">
    <source>
        <dbReference type="RuleBase" id="RU003485"/>
    </source>
</evidence>
<sequence>MSRSIKKGVYADEKLMKKVGRLRVGDKTVIKTWARASTIVPEMVGYNFGVHNGKTHLPVFITEDMVGHKLGEFSPTRKFSRHGGRMQREIEAAVKQKEIDSAKAAKEAPAAEAKK</sequence>
<evidence type="ECO:0000313" key="10">
    <source>
        <dbReference type="Proteomes" id="UP000177507"/>
    </source>
</evidence>
<evidence type="ECO:0000256" key="2">
    <source>
        <dbReference type="ARBA" id="ARBA00022730"/>
    </source>
</evidence>
<dbReference type="InterPro" id="IPR020934">
    <property type="entry name" value="Ribosomal_uS19_CS"/>
</dbReference>
<accession>A0A1F8EV23</accession>
<dbReference type="InterPro" id="IPR002222">
    <property type="entry name" value="Ribosomal_uS19"/>
</dbReference>
<dbReference type="SUPFAM" id="SSF54570">
    <property type="entry name" value="Ribosomal protein S19"/>
    <property type="match status" value="1"/>
</dbReference>
<evidence type="ECO:0000256" key="1">
    <source>
        <dbReference type="ARBA" id="ARBA00007345"/>
    </source>
</evidence>
<evidence type="ECO:0000256" key="6">
    <source>
        <dbReference type="ARBA" id="ARBA00035163"/>
    </source>
</evidence>
<organism evidence="9 10">
    <name type="scientific">Candidatus Yanofskybacteria bacterium RIFCSPHIGHO2_01_FULL_44_17</name>
    <dbReference type="NCBI Taxonomy" id="1802668"/>
    <lineage>
        <taxon>Bacteria</taxon>
        <taxon>Candidatus Yanofskyibacteriota</taxon>
    </lineage>
</organism>
<evidence type="ECO:0000256" key="4">
    <source>
        <dbReference type="ARBA" id="ARBA00022980"/>
    </source>
</evidence>
<dbReference type="HAMAP" id="MF_00531">
    <property type="entry name" value="Ribosomal_uS19"/>
    <property type="match status" value="1"/>
</dbReference>
<comment type="caution">
    <text evidence="9">The sequence shown here is derived from an EMBL/GenBank/DDBJ whole genome shotgun (WGS) entry which is preliminary data.</text>
</comment>
<dbReference type="PANTHER" id="PTHR11880">
    <property type="entry name" value="RIBOSOMAL PROTEIN S19P FAMILY MEMBER"/>
    <property type="match status" value="1"/>
</dbReference>
<evidence type="ECO:0000313" key="9">
    <source>
        <dbReference type="EMBL" id="OGN03896.1"/>
    </source>
</evidence>
<keyword evidence="2 7" id="KW-0699">rRNA-binding</keyword>
<evidence type="ECO:0000256" key="5">
    <source>
        <dbReference type="ARBA" id="ARBA00023274"/>
    </source>
</evidence>
<dbReference type="AlphaFoldDB" id="A0A1F8EV23"/>
<dbReference type="NCBIfam" id="TIGR01050">
    <property type="entry name" value="rpsS_bact"/>
    <property type="match status" value="1"/>
</dbReference>
<dbReference type="GO" id="GO:0000028">
    <property type="term" value="P:ribosomal small subunit assembly"/>
    <property type="evidence" value="ECO:0007669"/>
    <property type="project" value="TreeGrafter"/>
</dbReference>
<evidence type="ECO:0000256" key="3">
    <source>
        <dbReference type="ARBA" id="ARBA00022884"/>
    </source>
</evidence>
<dbReference type="Pfam" id="PF00203">
    <property type="entry name" value="Ribosomal_S19"/>
    <property type="match status" value="1"/>
</dbReference>
<keyword evidence="3 7" id="KW-0694">RNA-binding</keyword>
<dbReference type="FunFam" id="3.30.860.10:FF:000001">
    <property type="entry name" value="30S ribosomal protein S19"/>
    <property type="match status" value="1"/>
</dbReference>
<comment type="similarity">
    <text evidence="1 7 8">Belongs to the universal ribosomal protein uS19 family.</text>
</comment>
<evidence type="ECO:0000256" key="7">
    <source>
        <dbReference type="HAMAP-Rule" id="MF_00531"/>
    </source>
</evidence>
<dbReference type="InterPro" id="IPR023575">
    <property type="entry name" value="Ribosomal_uS19_SF"/>
</dbReference>
<reference evidence="9 10" key="1">
    <citation type="journal article" date="2016" name="Nat. Commun.">
        <title>Thousands of microbial genomes shed light on interconnected biogeochemical processes in an aquifer system.</title>
        <authorList>
            <person name="Anantharaman K."/>
            <person name="Brown C.T."/>
            <person name="Hug L.A."/>
            <person name="Sharon I."/>
            <person name="Castelle C.J."/>
            <person name="Probst A.J."/>
            <person name="Thomas B.C."/>
            <person name="Singh A."/>
            <person name="Wilkins M.J."/>
            <person name="Karaoz U."/>
            <person name="Brodie E.L."/>
            <person name="Williams K.H."/>
            <person name="Hubbard S.S."/>
            <person name="Banfield J.F."/>
        </authorList>
    </citation>
    <scope>NUCLEOTIDE SEQUENCE [LARGE SCALE GENOMIC DNA]</scope>
</reference>
<gene>
    <name evidence="7" type="primary">rpsS</name>
    <name evidence="9" type="ORF">A2831_03220</name>
</gene>
<name>A0A1F8EV23_9BACT</name>
<dbReference type="PANTHER" id="PTHR11880:SF8">
    <property type="entry name" value="SMALL RIBOSOMAL SUBUNIT PROTEIN US19M"/>
    <property type="match status" value="1"/>
</dbReference>
<dbReference type="GO" id="GO:0005737">
    <property type="term" value="C:cytoplasm"/>
    <property type="evidence" value="ECO:0007669"/>
    <property type="project" value="UniProtKB-ARBA"/>
</dbReference>
<protein>
    <recommendedName>
        <fullName evidence="6 7">Small ribosomal subunit protein uS19</fullName>
    </recommendedName>
</protein>
<proteinExistence type="inferred from homology"/>
<dbReference type="GO" id="GO:0015935">
    <property type="term" value="C:small ribosomal subunit"/>
    <property type="evidence" value="ECO:0007669"/>
    <property type="project" value="InterPro"/>
</dbReference>
<dbReference type="PROSITE" id="PS00323">
    <property type="entry name" value="RIBOSOMAL_S19"/>
    <property type="match status" value="1"/>
</dbReference>
<dbReference type="STRING" id="1802668.A2831_03220"/>
<dbReference type="EMBL" id="MGJI01000029">
    <property type="protein sequence ID" value="OGN03896.1"/>
    <property type="molecule type" value="Genomic_DNA"/>
</dbReference>
<dbReference type="GO" id="GO:0003735">
    <property type="term" value="F:structural constituent of ribosome"/>
    <property type="evidence" value="ECO:0007669"/>
    <property type="project" value="InterPro"/>
</dbReference>
<dbReference type="PRINTS" id="PR00975">
    <property type="entry name" value="RIBOSOMALS19"/>
</dbReference>
<dbReference type="Proteomes" id="UP000177507">
    <property type="component" value="Unassembled WGS sequence"/>
</dbReference>
<dbReference type="Gene3D" id="3.30.860.10">
    <property type="entry name" value="30s Ribosomal Protein S19, Chain A"/>
    <property type="match status" value="1"/>
</dbReference>
<dbReference type="GO" id="GO:0019843">
    <property type="term" value="F:rRNA binding"/>
    <property type="evidence" value="ECO:0007669"/>
    <property type="project" value="UniProtKB-UniRule"/>
</dbReference>
<dbReference type="InterPro" id="IPR005732">
    <property type="entry name" value="Ribosomal_uS19_bac-type"/>
</dbReference>
<dbReference type="GO" id="GO:0006412">
    <property type="term" value="P:translation"/>
    <property type="evidence" value="ECO:0007669"/>
    <property type="project" value="UniProtKB-UniRule"/>
</dbReference>